<protein>
    <submittedName>
        <fullName evidence="2">Uncharacterized protein</fullName>
    </submittedName>
</protein>
<reference evidence="2" key="1">
    <citation type="journal article" date="2023" name="Insect Mol. Biol.">
        <title>Genome sequencing provides insights into the evolution of gene families encoding plant cell wall-degrading enzymes in longhorned beetles.</title>
        <authorList>
            <person name="Shin N.R."/>
            <person name="Okamura Y."/>
            <person name="Kirsch R."/>
            <person name="Pauchet Y."/>
        </authorList>
    </citation>
    <scope>NUCLEOTIDE SEQUENCE</scope>
    <source>
        <strain evidence="2">RBIC_L_NR</strain>
    </source>
</reference>
<feature type="transmembrane region" description="Helical" evidence="1">
    <location>
        <begin position="50"/>
        <end position="68"/>
    </location>
</feature>
<name>A0AAV8WWQ6_9CUCU</name>
<dbReference type="Proteomes" id="UP001162156">
    <property type="component" value="Unassembled WGS sequence"/>
</dbReference>
<keyword evidence="3" id="KW-1185">Reference proteome</keyword>
<keyword evidence="1" id="KW-0812">Transmembrane</keyword>
<evidence type="ECO:0000256" key="1">
    <source>
        <dbReference type="SAM" id="Phobius"/>
    </source>
</evidence>
<dbReference type="AlphaFoldDB" id="A0AAV8WWQ6"/>
<proteinExistence type="predicted"/>
<keyword evidence="1" id="KW-1133">Transmembrane helix</keyword>
<keyword evidence="1" id="KW-0472">Membrane</keyword>
<organism evidence="2 3">
    <name type="scientific">Rhamnusium bicolor</name>
    <dbReference type="NCBI Taxonomy" id="1586634"/>
    <lineage>
        <taxon>Eukaryota</taxon>
        <taxon>Metazoa</taxon>
        <taxon>Ecdysozoa</taxon>
        <taxon>Arthropoda</taxon>
        <taxon>Hexapoda</taxon>
        <taxon>Insecta</taxon>
        <taxon>Pterygota</taxon>
        <taxon>Neoptera</taxon>
        <taxon>Endopterygota</taxon>
        <taxon>Coleoptera</taxon>
        <taxon>Polyphaga</taxon>
        <taxon>Cucujiformia</taxon>
        <taxon>Chrysomeloidea</taxon>
        <taxon>Cerambycidae</taxon>
        <taxon>Lepturinae</taxon>
        <taxon>Rhagiini</taxon>
        <taxon>Rhamnusium</taxon>
    </lineage>
</organism>
<evidence type="ECO:0000313" key="3">
    <source>
        <dbReference type="Proteomes" id="UP001162156"/>
    </source>
</evidence>
<gene>
    <name evidence="2" type="ORF">NQ314_016073</name>
</gene>
<comment type="caution">
    <text evidence="2">The sequence shown here is derived from an EMBL/GenBank/DDBJ whole genome shotgun (WGS) entry which is preliminary data.</text>
</comment>
<dbReference type="EMBL" id="JANEYF010004476">
    <property type="protein sequence ID" value="KAJ8931045.1"/>
    <property type="molecule type" value="Genomic_DNA"/>
</dbReference>
<sequence length="106" mass="12196">MLISESPAEMFLVAEERGLQHRAKNRLAMKPRCYNEAGNFQSVRLYDCQSVFILYAIGILLSAVILLAEKSIEKYSSNQSRNNQKILCNNKQRAMQFLTNKKNICH</sequence>
<accession>A0AAV8WWQ6</accession>
<evidence type="ECO:0000313" key="2">
    <source>
        <dbReference type="EMBL" id="KAJ8931045.1"/>
    </source>
</evidence>